<keyword evidence="2" id="KW-0472">Membrane</keyword>
<feature type="transmembrane region" description="Helical" evidence="2">
    <location>
        <begin position="264"/>
        <end position="286"/>
    </location>
</feature>
<reference evidence="3" key="1">
    <citation type="submission" date="2006-10" db="EMBL/GenBank/DDBJ databases">
        <authorList>
            <person name="Amadeo P."/>
            <person name="Zhao Q."/>
            <person name="Wortman J."/>
            <person name="Fraser-Liggett C."/>
            <person name="Carlton J."/>
        </authorList>
    </citation>
    <scope>NUCLEOTIDE SEQUENCE</scope>
    <source>
        <strain evidence="3">G3</strain>
    </source>
</reference>
<dbReference type="InParanoid" id="A2E3K6"/>
<organism evidence="3 4">
    <name type="scientific">Trichomonas vaginalis (strain ATCC PRA-98 / G3)</name>
    <dbReference type="NCBI Taxonomy" id="412133"/>
    <lineage>
        <taxon>Eukaryota</taxon>
        <taxon>Metamonada</taxon>
        <taxon>Parabasalia</taxon>
        <taxon>Trichomonadida</taxon>
        <taxon>Trichomonadidae</taxon>
        <taxon>Trichomonas</taxon>
    </lineage>
</organism>
<feature type="compositionally biased region" description="Low complexity" evidence="1">
    <location>
        <begin position="1026"/>
        <end position="1057"/>
    </location>
</feature>
<dbReference type="SUPFAM" id="SSF50978">
    <property type="entry name" value="WD40 repeat-like"/>
    <property type="match status" value="1"/>
</dbReference>
<feature type="compositionally biased region" description="Basic and acidic residues" evidence="1">
    <location>
        <begin position="1066"/>
        <end position="1077"/>
    </location>
</feature>
<feature type="region of interest" description="Disordered" evidence="1">
    <location>
        <begin position="858"/>
        <end position="1086"/>
    </location>
</feature>
<keyword evidence="4" id="KW-1185">Reference proteome</keyword>
<dbReference type="EMBL" id="DS113296">
    <property type="protein sequence ID" value="EAY12772.1"/>
    <property type="molecule type" value="Genomic_DNA"/>
</dbReference>
<feature type="compositionally biased region" description="Basic residues" evidence="1">
    <location>
        <begin position="928"/>
        <end position="944"/>
    </location>
</feature>
<feature type="compositionally biased region" description="Basic residues" evidence="1">
    <location>
        <begin position="871"/>
        <end position="886"/>
    </location>
</feature>
<accession>A2E3K6</accession>
<dbReference type="AlphaFoldDB" id="A2E3K6"/>
<evidence type="ECO:0000313" key="3">
    <source>
        <dbReference type="EMBL" id="EAY12772.1"/>
    </source>
</evidence>
<feature type="transmembrane region" description="Helical" evidence="2">
    <location>
        <begin position="298"/>
        <end position="316"/>
    </location>
</feature>
<keyword evidence="2" id="KW-0812">Transmembrane</keyword>
<keyword evidence="2" id="KW-1133">Transmembrane helix</keyword>
<dbReference type="Proteomes" id="UP000001542">
    <property type="component" value="Unassembled WGS sequence"/>
</dbReference>
<name>A2E3K6_TRIV3</name>
<proteinExistence type="predicted"/>
<dbReference type="VEuPathDB" id="TrichDB:TVAG_400980"/>
<protein>
    <submittedName>
        <fullName evidence="3">Uncharacterized protein</fullName>
    </submittedName>
</protein>
<evidence type="ECO:0000256" key="2">
    <source>
        <dbReference type="SAM" id="Phobius"/>
    </source>
</evidence>
<sequence length="1183" mass="135166">MGDFKENSGNLGPNILEFGMKSQKCMQHHKKRIRCICKLKDDMYASSDGTYLMIWSPTKLYHQMFLSCIGLGYIPEFNQIIAYVENSTQLHFIKVKPPYKLVVHNLPFSNKIITNLFYFPKSSTLITSGQGVMFTKVVSPFSVSHSTPQPETFEFTKICEKYESELFSIKRHPIPIFSLEYIIVWLGNSIYIHNYDGELINSLINITTTPISYVSYYPDSDLIALAEENGNTTITQSKYSVVTGSSKYHIIDSTIIYCCMFDKNMIVCVSCTGLIVIYCIRSLSVIAQYQIDDVPRQVFSFGNILFILTNLNVILYDINIFIKSYFSGSSWTVNLQRKPSLSESACIINFTIDGAFSIFDPVEKSSVFGIESKDYAKPIEKYIYFRDVLIDGKDYIKSDKVEKFLFLINENLITVSSSSEKISNEKVLEMFNSTIKRDLSEYKFDFLQIPPNKNAALVQISENEAMIIQKTSHCHIFDINTNEITENLYLGINELVTATACYNLNIIIIATRRELYLFDIKTRRVLQHKVAPNIINLLMIDQDTMVCALSDATLEIRTVPQLDVINKINPHTAISDLSEKIEILKIDYCPTRNAILCFLSNGEIYVYSESFDLISMFSFPFQVTAAAFFDGEGTIIISAFESLFLIDSSHVFNSELPKIKTDLDHFDLRKNKIIEKELKEEHKKRKEKINDSQYTSKTFQLVKSKKVDDFKEENKRQVHNTKSQYFVNIVYNPFDELVVDQDDFPKSFFVESRKWDGTWKPKPKQTYITASPSFNSITYHGVSVLSNESEQTQGSRKSRKFGVPQAGSNLVFPKAFLLNDGPVIKSFNSQTGLKLLKSEPLNPEDVNERRKAAFQMFDSNNKQGELDSSRSKKSNKKSKKKGRKQSKSVDVNNKTETNQKQVDEPQSDTGDSIRRRISRKNNDNSGRKSLKKSPRNKFLKNAKKRKEEETSLSPQSIDQLNNNKEEGNTTISKVETNADDGFLTTQGSSLINYEHPVRPPELTDVDIQCNEDEIKSARRSRKSRRSSSVSNSSKSSSTSNKSRRNSVSNTSRASSTSIKNSLLPKGRLDQSSRKSENSPDVNLYLPSDKHKAFSTYSKVKVKKTSSRASSVEPPPRPNYPLLRIMNFGPHEEMKPIPVKLLDERTQRMLKILEVRSPMRKVKIADHTEQVMKRIRDEIANFNF</sequence>
<feature type="compositionally biased region" description="Polar residues" evidence="1">
    <location>
        <begin position="951"/>
        <end position="975"/>
    </location>
</feature>
<dbReference type="SUPFAM" id="SSF69322">
    <property type="entry name" value="Tricorn protease domain 2"/>
    <property type="match status" value="1"/>
</dbReference>
<gene>
    <name evidence="3" type="ORF">TVAG_400980</name>
</gene>
<dbReference type="OrthoDB" id="10660465at2759"/>
<feature type="compositionally biased region" description="Polar residues" evidence="1">
    <location>
        <begin position="889"/>
        <end position="900"/>
    </location>
</feature>
<evidence type="ECO:0000313" key="4">
    <source>
        <dbReference type="Proteomes" id="UP000001542"/>
    </source>
</evidence>
<dbReference type="KEGG" id="tva:4770740"/>
<dbReference type="RefSeq" id="XP_001324995.1">
    <property type="nucleotide sequence ID" value="XM_001324960.1"/>
</dbReference>
<dbReference type="VEuPathDB" id="TrichDB:TVAGG3_0647480"/>
<evidence type="ECO:0000256" key="1">
    <source>
        <dbReference type="SAM" id="MobiDB-lite"/>
    </source>
</evidence>
<reference evidence="3" key="2">
    <citation type="journal article" date="2007" name="Science">
        <title>Draft genome sequence of the sexually transmitted pathogen Trichomonas vaginalis.</title>
        <authorList>
            <person name="Carlton J.M."/>
            <person name="Hirt R.P."/>
            <person name="Silva J.C."/>
            <person name="Delcher A.L."/>
            <person name="Schatz M."/>
            <person name="Zhao Q."/>
            <person name="Wortman J.R."/>
            <person name="Bidwell S.L."/>
            <person name="Alsmark U.C.M."/>
            <person name="Besteiro S."/>
            <person name="Sicheritz-Ponten T."/>
            <person name="Noel C.J."/>
            <person name="Dacks J.B."/>
            <person name="Foster P.G."/>
            <person name="Simillion C."/>
            <person name="Van de Peer Y."/>
            <person name="Miranda-Saavedra D."/>
            <person name="Barton G.J."/>
            <person name="Westrop G.D."/>
            <person name="Mueller S."/>
            <person name="Dessi D."/>
            <person name="Fiori P.L."/>
            <person name="Ren Q."/>
            <person name="Paulsen I."/>
            <person name="Zhang H."/>
            <person name="Bastida-Corcuera F.D."/>
            <person name="Simoes-Barbosa A."/>
            <person name="Brown M.T."/>
            <person name="Hayes R.D."/>
            <person name="Mukherjee M."/>
            <person name="Okumura C.Y."/>
            <person name="Schneider R."/>
            <person name="Smith A.J."/>
            <person name="Vanacova S."/>
            <person name="Villalvazo M."/>
            <person name="Haas B.J."/>
            <person name="Pertea M."/>
            <person name="Feldblyum T.V."/>
            <person name="Utterback T.R."/>
            <person name="Shu C.L."/>
            <person name="Osoegawa K."/>
            <person name="de Jong P.J."/>
            <person name="Hrdy I."/>
            <person name="Horvathova L."/>
            <person name="Zubacova Z."/>
            <person name="Dolezal P."/>
            <person name="Malik S.B."/>
            <person name="Logsdon J.M. Jr."/>
            <person name="Henze K."/>
            <person name="Gupta A."/>
            <person name="Wang C.C."/>
            <person name="Dunne R.L."/>
            <person name="Upcroft J.A."/>
            <person name="Upcroft P."/>
            <person name="White O."/>
            <person name="Salzberg S.L."/>
            <person name="Tang P."/>
            <person name="Chiu C.-H."/>
            <person name="Lee Y.-S."/>
            <person name="Embley T.M."/>
            <person name="Coombs G.H."/>
            <person name="Mottram J.C."/>
            <person name="Tachezy J."/>
            <person name="Fraser-Liggett C.M."/>
            <person name="Johnson P.J."/>
        </authorList>
    </citation>
    <scope>NUCLEOTIDE SEQUENCE [LARGE SCALE GENOMIC DNA]</scope>
    <source>
        <strain evidence="3">G3</strain>
    </source>
</reference>
<dbReference type="InterPro" id="IPR036322">
    <property type="entry name" value="WD40_repeat_dom_sf"/>
</dbReference>